<dbReference type="RefSeq" id="WP_169283065.1">
    <property type="nucleotide sequence ID" value="NZ_CP051680.1"/>
</dbReference>
<evidence type="ECO:0000256" key="1">
    <source>
        <dbReference type="ARBA" id="ARBA00022729"/>
    </source>
</evidence>
<dbReference type="EMBL" id="CP051680">
    <property type="protein sequence ID" value="QJD86819.1"/>
    <property type="molecule type" value="Genomic_DNA"/>
</dbReference>
<dbReference type="AlphaFoldDB" id="A0A7Z2VPN4"/>
<reference evidence="4 5" key="1">
    <citation type="submission" date="2020-04" db="EMBL/GenBank/DDBJ databases">
        <title>Genome sequencing of novel species.</title>
        <authorList>
            <person name="Heo J."/>
            <person name="Kim S.-J."/>
            <person name="Kim J.-S."/>
            <person name="Hong S.-B."/>
            <person name="Kwon S.-W."/>
        </authorList>
    </citation>
    <scope>NUCLEOTIDE SEQUENCE [LARGE SCALE GENOMIC DNA]</scope>
    <source>
        <strain evidence="4 5">MFER-1</strain>
    </source>
</reference>
<protein>
    <recommendedName>
        <fullName evidence="6">Extracellular solute-binding protein</fullName>
    </recommendedName>
</protein>
<dbReference type="KEGG" id="cheb:HH215_29035"/>
<dbReference type="PROSITE" id="PS51257">
    <property type="entry name" value="PROKAR_LIPOPROTEIN"/>
    <property type="match status" value="1"/>
</dbReference>
<gene>
    <name evidence="4" type="ORF">HH215_29035</name>
</gene>
<sequence length="557" mass="61561">MTKTKKSLSWVICMFLMVGLLAACSSNNKEEASPSPASSGSESPSASAPASSEASPEAPSTEPITFDMFVNFSWYALSWADPAAKSITDKTGVSLNITKPVSDDNQKMNIMLSNRELPDFVLLDKSDPALQRMIEGEMLYSLEELIDQYAPEMRDVLPKEALTNYKAKDGKTYALVSFIEGEQYVEAAKKYNALIGSNQPTWSIRQDYWEEIGKPDISNPDAYIAALEQIKAKNKDKIGFYTNANNIPNSKHLTESGVVTLGTSAMFGATALVKDGDAIKSGLRSPEYQNVIKFLNKMSTKGLLTKDSYIDSKDIFTQKINNGDAVSYAFTIGDGTKVPADNPNTSYTVMAPFPSYKQVRDGSGWTAIAIPKTNKDPKRAIQFLSLLSSEEGHKLTKWGVEGETYVDAAQGPHYHMVDGKATYLPAYWADKQKDWSGVAEKNGLSEYWLTANSTWWNGPEWDAADPIFTEYNKMFASHVEYNPSMAGITLDSTTKIGIVEKKIIDLYSSYYSKIIFAKDEATALSLYAEFIEKADKLGLAEVEQAWTDLYKAKTANQ</sequence>
<evidence type="ECO:0000313" key="4">
    <source>
        <dbReference type="EMBL" id="QJD86819.1"/>
    </source>
</evidence>
<keyword evidence="1 3" id="KW-0732">Signal</keyword>
<dbReference type="Proteomes" id="UP000502248">
    <property type="component" value="Chromosome"/>
</dbReference>
<name>A0A7Z2VPN4_9BACL</name>
<feature type="region of interest" description="Disordered" evidence="2">
    <location>
        <begin position="28"/>
        <end position="60"/>
    </location>
</feature>
<evidence type="ECO:0000256" key="2">
    <source>
        <dbReference type="SAM" id="MobiDB-lite"/>
    </source>
</evidence>
<dbReference type="PANTHER" id="PTHR43649">
    <property type="entry name" value="ARABINOSE-BINDING PROTEIN-RELATED"/>
    <property type="match status" value="1"/>
</dbReference>
<feature type="signal peptide" evidence="3">
    <location>
        <begin position="1"/>
        <end position="22"/>
    </location>
</feature>
<dbReference type="InterPro" id="IPR050490">
    <property type="entry name" value="Bact_solute-bd_prot1"/>
</dbReference>
<keyword evidence="5" id="KW-1185">Reference proteome</keyword>
<dbReference type="Gene3D" id="3.40.190.10">
    <property type="entry name" value="Periplasmic binding protein-like II"/>
    <property type="match status" value="2"/>
</dbReference>
<evidence type="ECO:0000256" key="3">
    <source>
        <dbReference type="SAM" id="SignalP"/>
    </source>
</evidence>
<organism evidence="4 5">
    <name type="scientific">Cohnella herbarum</name>
    <dbReference type="NCBI Taxonomy" id="2728023"/>
    <lineage>
        <taxon>Bacteria</taxon>
        <taxon>Bacillati</taxon>
        <taxon>Bacillota</taxon>
        <taxon>Bacilli</taxon>
        <taxon>Bacillales</taxon>
        <taxon>Paenibacillaceae</taxon>
        <taxon>Cohnella</taxon>
    </lineage>
</organism>
<dbReference type="PANTHER" id="PTHR43649:SF33">
    <property type="entry name" value="POLYGALACTURONAN_RHAMNOGALACTURONAN-BINDING PROTEIN YTCQ"/>
    <property type="match status" value="1"/>
</dbReference>
<accession>A0A7Z2VPN4</accession>
<evidence type="ECO:0000313" key="5">
    <source>
        <dbReference type="Proteomes" id="UP000502248"/>
    </source>
</evidence>
<feature type="compositionally biased region" description="Low complexity" evidence="2">
    <location>
        <begin position="33"/>
        <end position="60"/>
    </location>
</feature>
<dbReference type="SUPFAM" id="SSF53850">
    <property type="entry name" value="Periplasmic binding protein-like II"/>
    <property type="match status" value="1"/>
</dbReference>
<proteinExistence type="predicted"/>
<evidence type="ECO:0008006" key="6">
    <source>
        <dbReference type="Google" id="ProtNLM"/>
    </source>
</evidence>
<feature type="chain" id="PRO_5039540360" description="Extracellular solute-binding protein" evidence="3">
    <location>
        <begin position="23"/>
        <end position="557"/>
    </location>
</feature>